<keyword evidence="3" id="KW-1185">Reference proteome</keyword>
<protein>
    <submittedName>
        <fullName evidence="2">Uncharacterized protein</fullName>
    </submittedName>
</protein>
<evidence type="ECO:0000313" key="2">
    <source>
        <dbReference type="EMBL" id="OWK43998.1"/>
    </source>
</evidence>
<name>A0A225DZN2_9BACT</name>
<sequence length="182" mass="19969">MVKTAKSGAPTITRHLTPDRTGPDQLPPLRGLMRADYANPRTVHTLAGITRLHLTVRRCHQYGCVARRRPYRPEAEGALVLPRHEFGLDVIALIGALRSTEHRASCSPSSCWGRGFSGGFAVECEVEPRRHESLANVLDRLGATAERVSDLGIGPGRTIRNRLSERSARGRPSARSLNIPHS</sequence>
<organism evidence="2 3">
    <name type="scientific">Fimbriiglobus ruber</name>
    <dbReference type="NCBI Taxonomy" id="1908690"/>
    <lineage>
        <taxon>Bacteria</taxon>
        <taxon>Pseudomonadati</taxon>
        <taxon>Planctomycetota</taxon>
        <taxon>Planctomycetia</taxon>
        <taxon>Gemmatales</taxon>
        <taxon>Gemmataceae</taxon>
        <taxon>Fimbriiglobus</taxon>
    </lineage>
</organism>
<dbReference type="OrthoDB" id="490310at2"/>
<dbReference type="AlphaFoldDB" id="A0A225DZN2"/>
<reference evidence="3" key="1">
    <citation type="submission" date="2017-06" db="EMBL/GenBank/DDBJ databases">
        <title>Genome analysis of Fimbriiglobus ruber SP5, the first member of the order Planctomycetales with confirmed chitinolytic capability.</title>
        <authorList>
            <person name="Ravin N.V."/>
            <person name="Rakitin A.L."/>
            <person name="Ivanova A.A."/>
            <person name="Beletsky A.V."/>
            <person name="Kulichevskaya I.S."/>
            <person name="Mardanov A.V."/>
            <person name="Dedysh S.N."/>
        </authorList>
    </citation>
    <scope>NUCLEOTIDE SEQUENCE [LARGE SCALE GENOMIC DNA]</scope>
    <source>
        <strain evidence="3">SP5</strain>
    </source>
</reference>
<feature type="region of interest" description="Disordered" evidence="1">
    <location>
        <begin position="1"/>
        <end position="30"/>
    </location>
</feature>
<dbReference type="RefSeq" id="WP_088254769.1">
    <property type="nucleotide sequence ID" value="NZ_NIDE01000004.1"/>
</dbReference>
<dbReference type="Proteomes" id="UP000214646">
    <property type="component" value="Unassembled WGS sequence"/>
</dbReference>
<evidence type="ECO:0000313" key="3">
    <source>
        <dbReference type="Proteomes" id="UP000214646"/>
    </source>
</evidence>
<accession>A0A225DZN2</accession>
<evidence type="ECO:0000256" key="1">
    <source>
        <dbReference type="SAM" id="MobiDB-lite"/>
    </source>
</evidence>
<comment type="caution">
    <text evidence="2">The sequence shown here is derived from an EMBL/GenBank/DDBJ whole genome shotgun (WGS) entry which is preliminary data.</text>
</comment>
<gene>
    <name evidence="2" type="ORF">FRUB_03597</name>
</gene>
<proteinExistence type="predicted"/>
<dbReference type="EMBL" id="NIDE01000004">
    <property type="protein sequence ID" value="OWK43998.1"/>
    <property type="molecule type" value="Genomic_DNA"/>
</dbReference>